<dbReference type="Gene3D" id="3.40.50.1100">
    <property type="match status" value="2"/>
</dbReference>
<dbReference type="InterPro" id="IPR027278">
    <property type="entry name" value="ACCD_DCysDesulf"/>
</dbReference>
<gene>
    <name evidence="7" type="primary">acdS</name>
    <name evidence="7" type="ORF">LARI1_G004977</name>
</gene>
<keyword evidence="8" id="KW-1185">Reference proteome</keyword>
<dbReference type="OrthoDB" id="10266364at2759"/>
<comment type="cofactor">
    <cofactor evidence="1">
        <name>pyridoxal 5'-phosphate</name>
        <dbReference type="ChEBI" id="CHEBI:597326"/>
    </cofactor>
</comment>
<dbReference type="SUPFAM" id="SSF53686">
    <property type="entry name" value="Tryptophan synthase beta subunit-like PLP-dependent enzymes"/>
    <property type="match status" value="1"/>
</dbReference>
<evidence type="ECO:0000256" key="4">
    <source>
        <dbReference type="PIRSR" id="PIRSR006278-1"/>
    </source>
</evidence>
<protein>
    <submittedName>
        <fullName evidence="7">1-aminocyclopropane-1-carboxylate deaminase</fullName>
    </submittedName>
</protein>
<accession>A0A8T9BBJ8</accession>
<feature type="active site" description="Nucleophile" evidence="4">
    <location>
        <position position="114"/>
    </location>
</feature>
<dbReference type="PIRSF" id="PIRSF006278">
    <property type="entry name" value="ACCD_DCysDesulf"/>
    <property type="match status" value="1"/>
</dbReference>
<keyword evidence="3 5" id="KW-0663">Pyridoxal phosphate</keyword>
<organism evidence="7 8">
    <name type="scientific">Lachnellula arida</name>
    <dbReference type="NCBI Taxonomy" id="1316785"/>
    <lineage>
        <taxon>Eukaryota</taxon>
        <taxon>Fungi</taxon>
        <taxon>Dikarya</taxon>
        <taxon>Ascomycota</taxon>
        <taxon>Pezizomycotina</taxon>
        <taxon>Leotiomycetes</taxon>
        <taxon>Helotiales</taxon>
        <taxon>Lachnaceae</taxon>
        <taxon>Lachnellula</taxon>
    </lineage>
</organism>
<dbReference type="AlphaFoldDB" id="A0A8T9BBJ8"/>
<comment type="similarity">
    <text evidence="2">Belongs to the ACC deaminase/D-cysteine desulfhydrase family.</text>
</comment>
<evidence type="ECO:0000256" key="5">
    <source>
        <dbReference type="PIRSR" id="PIRSR006278-2"/>
    </source>
</evidence>
<sequence>MPRPPPHLTSYFLHLRSNTMIELPFPFSDIPREQLLYSHPSPIEPLNRLTEELFPPNSPNGSKALPSTKLWIKREDSNSGLAFGGNKIRKLEYVIPDAVSSGATTLVTTGGLQSNHMRQVAAAAARYGLKTRLLPNDSVEPVAPEYHKLGNIQITSLLSATHSPHDSEVNKVMKACSDDGEVPYWIPAGASTHPLGGLGYARFAFEILSQERELNTYFDTIILPCVGGSTLGGMIAGFKLLEKTNEPPTGPNRKARKLLGIDAHADTPGESEVRVLGIAKNTAIKIGLSESDVQEKDVVIDERWNAGKYGFVDDQTQAGIKLLARLEGILTDPVYTGKALAGVIGKARLGEYEESQNVLFVHTGGVPALSAYPDVR</sequence>
<dbReference type="PANTHER" id="PTHR43780:SF2">
    <property type="entry name" value="1-AMINOCYCLOPROPANE-1-CARBOXYLATE DEAMINASE-RELATED"/>
    <property type="match status" value="1"/>
</dbReference>
<evidence type="ECO:0000259" key="6">
    <source>
        <dbReference type="Pfam" id="PF00291"/>
    </source>
</evidence>
<dbReference type="InterPro" id="IPR036052">
    <property type="entry name" value="TrpB-like_PALP_sf"/>
</dbReference>
<evidence type="ECO:0000313" key="7">
    <source>
        <dbReference type="EMBL" id="TVY17360.1"/>
    </source>
</evidence>
<comment type="caution">
    <text evidence="7">The sequence shown here is derived from an EMBL/GenBank/DDBJ whole genome shotgun (WGS) entry which is preliminary data.</text>
</comment>
<dbReference type="InterPro" id="IPR001926">
    <property type="entry name" value="TrpB-like_PALP"/>
</dbReference>
<dbReference type="PANTHER" id="PTHR43780">
    <property type="entry name" value="1-AMINOCYCLOPROPANE-1-CARBOXYLATE DEAMINASE-RELATED"/>
    <property type="match status" value="1"/>
</dbReference>
<dbReference type="Proteomes" id="UP000469559">
    <property type="component" value="Unassembled WGS sequence"/>
</dbReference>
<dbReference type="EMBL" id="QGMF01000263">
    <property type="protein sequence ID" value="TVY17360.1"/>
    <property type="molecule type" value="Genomic_DNA"/>
</dbReference>
<evidence type="ECO:0000256" key="3">
    <source>
        <dbReference type="ARBA" id="ARBA00022898"/>
    </source>
</evidence>
<proteinExistence type="inferred from homology"/>
<dbReference type="GO" id="GO:0019148">
    <property type="term" value="F:D-cysteine desulfhydrase activity"/>
    <property type="evidence" value="ECO:0007669"/>
    <property type="project" value="TreeGrafter"/>
</dbReference>
<name>A0A8T9BBJ8_9HELO</name>
<dbReference type="Pfam" id="PF00291">
    <property type="entry name" value="PALP"/>
    <property type="match status" value="1"/>
</dbReference>
<evidence type="ECO:0000313" key="8">
    <source>
        <dbReference type="Proteomes" id="UP000469559"/>
    </source>
</evidence>
<evidence type="ECO:0000256" key="1">
    <source>
        <dbReference type="ARBA" id="ARBA00001933"/>
    </source>
</evidence>
<feature type="domain" description="Tryptophan synthase beta chain-like PALP" evidence="6">
    <location>
        <begin position="59"/>
        <end position="364"/>
    </location>
</feature>
<evidence type="ECO:0000256" key="2">
    <source>
        <dbReference type="ARBA" id="ARBA00008639"/>
    </source>
</evidence>
<feature type="modified residue" description="N6-(pyridoxal phosphate)lysine" evidence="5">
    <location>
        <position position="87"/>
    </location>
</feature>
<reference evidence="7 8" key="1">
    <citation type="submission" date="2018-05" db="EMBL/GenBank/DDBJ databases">
        <title>Whole genome sequencing for identification of molecular markers to develop diagnostic detection tools for the regulated plant pathogen Lachnellula willkommii.</title>
        <authorList>
            <person name="Giroux E."/>
            <person name="Bilodeau G."/>
        </authorList>
    </citation>
    <scope>NUCLEOTIDE SEQUENCE [LARGE SCALE GENOMIC DNA]</scope>
    <source>
        <strain evidence="7 8">CBS 203.66</strain>
    </source>
</reference>